<accession>A0A547PDK3</accession>
<comment type="caution">
    <text evidence="1">The sequence shown here is derived from an EMBL/GenBank/DDBJ whole genome shotgun (WGS) entry which is preliminary data.</text>
</comment>
<name>A0A547PDK3_9SPHN</name>
<organism evidence="1 2">
    <name type="scientific">Erythrobacter insulae</name>
    <dbReference type="NCBI Taxonomy" id="2584124"/>
    <lineage>
        <taxon>Bacteria</taxon>
        <taxon>Pseudomonadati</taxon>
        <taxon>Pseudomonadota</taxon>
        <taxon>Alphaproteobacteria</taxon>
        <taxon>Sphingomonadales</taxon>
        <taxon>Erythrobacteraceae</taxon>
        <taxon>Erythrobacter/Porphyrobacter group</taxon>
        <taxon>Erythrobacter</taxon>
    </lineage>
</organism>
<dbReference type="AlphaFoldDB" id="A0A547PDK3"/>
<proteinExistence type="predicted"/>
<gene>
    <name evidence="1" type="ORF">FGU71_10285</name>
</gene>
<keyword evidence="2" id="KW-1185">Reference proteome</keyword>
<dbReference type="RefSeq" id="WP_142788483.1">
    <property type="nucleotide sequence ID" value="NZ_VHJK01000001.1"/>
</dbReference>
<evidence type="ECO:0000313" key="1">
    <source>
        <dbReference type="EMBL" id="TRD12210.1"/>
    </source>
</evidence>
<sequence>MNTSNTANAETGVATKLWIAGVSVPVTVLWVTESHAEIVTPGGLDLASNQLTALIMRDFLSMPMRVVAQTDQNAVLHFVQRPHPSVLELIDRDLIKAGIGRLRDMLEERAVPDNAHADLESWQARADRDDSAAHIQFRERVNSLRAYRVSEPLSAAFA</sequence>
<protein>
    <submittedName>
        <fullName evidence="1">Uncharacterized protein</fullName>
    </submittedName>
</protein>
<evidence type="ECO:0000313" key="2">
    <source>
        <dbReference type="Proteomes" id="UP000316343"/>
    </source>
</evidence>
<dbReference type="Proteomes" id="UP000316343">
    <property type="component" value="Unassembled WGS sequence"/>
</dbReference>
<dbReference type="EMBL" id="VHJK01000001">
    <property type="protein sequence ID" value="TRD12210.1"/>
    <property type="molecule type" value="Genomic_DNA"/>
</dbReference>
<reference evidence="1 2" key="1">
    <citation type="submission" date="2019-06" db="EMBL/GenBank/DDBJ databases">
        <title>Erythrobacter insulae sp. nov., isolated from a tidal flat.</title>
        <authorList>
            <person name="Yoon J.-H."/>
        </authorList>
    </citation>
    <scope>NUCLEOTIDE SEQUENCE [LARGE SCALE GENOMIC DNA]</scope>
    <source>
        <strain evidence="1 2">JBTF-M21</strain>
    </source>
</reference>